<protein>
    <submittedName>
        <fullName evidence="8">S-adenosyl-L-methionine-dependent methyltransferase</fullName>
    </submittedName>
</protein>
<evidence type="ECO:0000313" key="9">
    <source>
        <dbReference type="Proteomes" id="UP001302126"/>
    </source>
</evidence>
<feature type="compositionally biased region" description="Basic and acidic residues" evidence="6">
    <location>
        <begin position="520"/>
        <end position="535"/>
    </location>
</feature>
<feature type="compositionally biased region" description="Basic and acidic residues" evidence="6">
    <location>
        <begin position="335"/>
        <end position="344"/>
    </location>
</feature>
<gene>
    <name evidence="8" type="ORF">QBC35DRAFT_461939</name>
</gene>
<dbReference type="SUPFAM" id="SSF53335">
    <property type="entry name" value="S-adenosyl-L-methionine-dependent methyltransferases"/>
    <property type="match status" value="1"/>
</dbReference>
<dbReference type="FunFam" id="3.30.70.1170:FF:000006">
    <property type="entry name" value="NOL1/NOP2/Sun domain family protein"/>
    <property type="match status" value="1"/>
</dbReference>
<comment type="caution">
    <text evidence="8">The sequence shown here is derived from an EMBL/GenBank/DDBJ whole genome shotgun (WGS) entry which is preliminary data.</text>
</comment>
<dbReference type="GO" id="GO:0005730">
    <property type="term" value="C:nucleolus"/>
    <property type="evidence" value="ECO:0007669"/>
    <property type="project" value="TreeGrafter"/>
</dbReference>
<dbReference type="Pfam" id="PF21148">
    <property type="entry name" value="NSUN5_fdxn-like"/>
    <property type="match status" value="1"/>
</dbReference>
<dbReference type="EMBL" id="MU864374">
    <property type="protein sequence ID" value="KAK4189582.1"/>
    <property type="molecule type" value="Genomic_DNA"/>
</dbReference>
<reference evidence="8" key="1">
    <citation type="journal article" date="2023" name="Mol. Phylogenet. Evol.">
        <title>Genome-scale phylogeny and comparative genomics of the fungal order Sordariales.</title>
        <authorList>
            <person name="Hensen N."/>
            <person name="Bonometti L."/>
            <person name="Westerberg I."/>
            <person name="Brannstrom I.O."/>
            <person name="Guillou S."/>
            <person name="Cros-Aarteil S."/>
            <person name="Calhoun S."/>
            <person name="Haridas S."/>
            <person name="Kuo A."/>
            <person name="Mondo S."/>
            <person name="Pangilinan J."/>
            <person name="Riley R."/>
            <person name="LaButti K."/>
            <person name="Andreopoulos B."/>
            <person name="Lipzen A."/>
            <person name="Chen C."/>
            <person name="Yan M."/>
            <person name="Daum C."/>
            <person name="Ng V."/>
            <person name="Clum A."/>
            <person name="Steindorff A."/>
            <person name="Ohm R.A."/>
            <person name="Martin F."/>
            <person name="Silar P."/>
            <person name="Natvig D.O."/>
            <person name="Lalanne C."/>
            <person name="Gautier V."/>
            <person name="Ament-Velasquez S.L."/>
            <person name="Kruys A."/>
            <person name="Hutchinson M.I."/>
            <person name="Powell A.J."/>
            <person name="Barry K."/>
            <person name="Miller A.N."/>
            <person name="Grigoriev I.V."/>
            <person name="Debuchy R."/>
            <person name="Gladieux P."/>
            <person name="Hiltunen Thoren M."/>
            <person name="Johannesson H."/>
        </authorList>
    </citation>
    <scope>NUCLEOTIDE SEQUENCE</scope>
    <source>
        <strain evidence="8">PSN309</strain>
    </source>
</reference>
<keyword evidence="4 5" id="KW-0694">RNA-binding</keyword>
<evidence type="ECO:0000256" key="1">
    <source>
        <dbReference type="ARBA" id="ARBA00022603"/>
    </source>
</evidence>
<feature type="compositionally biased region" description="Basic and acidic residues" evidence="6">
    <location>
        <begin position="585"/>
        <end position="596"/>
    </location>
</feature>
<dbReference type="InterPro" id="IPR049560">
    <property type="entry name" value="MeTrfase_RsmB-F_NOP2_cat"/>
</dbReference>
<keyword evidence="9" id="KW-1185">Reference proteome</keyword>
<dbReference type="GO" id="GO:0003723">
    <property type="term" value="F:RNA binding"/>
    <property type="evidence" value="ECO:0007669"/>
    <property type="project" value="UniProtKB-UniRule"/>
</dbReference>
<reference evidence="8" key="2">
    <citation type="submission" date="2023-05" db="EMBL/GenBank/DDBJ databases">
        <authorList>
            <consortium name="Lawrence Berkeley National Laboratory"/>
            <person name="Steindorff A."/>
            <person name="Hensen N."/>
            <person name="Bonometti L."/>
            <person name="Westerberg I."/>
            <person name="Brannstrom I.O."/>
            <person name="Guillou S."/>
            <person name="Cros-Aarteil S."/>
            <person name="Calhoun S."/>
            <person name="Haridas S."/>
            <person name="Kuo A."/>
            <person name="Mondo S."/>
            <person name="Pangilinan J."/>
            <person name="Riley R."/>
            <person name="Labutti K."/>
            <person name="Andreopoulos B."/>
            <person name="Lipzen A."/>
            <person name="Chen C."/>
            <person name="Yanf M."/>
            <person name="Daum C."/>
            <person name="Ng V."/>
            <person name="Clum A."/>
            <person name="Ohm R."/>
            <person name="Martin F."/>
            <person name="Silar P."/>
            <person name="Natvig D."/>
            <person name="Lalanne C."/>
            <person name="Gautier V."/>
            <person name="Ament-Velasquez S.L."/>
            <person name="Kruys A."/>
            <person name="Hutchinson M.I."/>
            <person name="Powell A.J."/>
            <person name="Barry K."/>
            <person name="Miller A.N."/>
            <person name="Grigoriev I.V."/>
            <person name="Debuchy R."/>
            <person name="Gladieux P."/>
            <person name="Thoren M.H."/>
            <person name="Johannesson H."/>
        </authorList>
    </citation>
    <scope>NUCLEOTIDE SEQUENCE</scope>
    <source>
        <strain evidence="8">PSN309</strain>
    </source>
</reference>
<dbReference type="AlphaFoldDB" id="A0AAN6X128"/>
<comment type="similarity">
    <text evidence="5">Belongs to the class I-like SAM-binding methyltransferase superfamily. RsmB/NOP family.</text>
</comment>
<accession>A0AAN6X128</accession>
<dbReference type="GO" id="GO:0008173">
    <property type="term" value="F:RNA methyltransferase activity"/>
    <property type="evidence" value="ECO:0007669"/>
    <property type="project" value="InterPro"/>
</dbReference>
<organism evidence="8 9">
    <name type="scientific">Podospora australis</name>
    <dbReference type="NCBI Taxonomy" id="1536484"/>
    <lineage>
        <taxon>Eukaryota</taxon>
        <taxon>Fungi</taxon>
        <taxon>Dikarya</taxon>
        <taxon>Ascomycota</taxon>
        <taxon>Pezizomycotina</taxon>
        <taxon>Sordariomycetes</taxon>
        <taxon>Sordariomycetidae</taxon>
        <taxon>Sordariales</taxon>
        <taxon>Podosporaceae</taxon>
        <taxon>Podospora</taxon>
    </lineage>
</organism>
<sequence>MSLYHETASLLLNESSVTHGGSLKSRVFGTDSKKLFKSPPAQVYALALESSKWSSILKEVIENSELLKNERKVTPALAVLLVHDHLLAKGGIALPTSHGLRAAIERHKARLASEFTKARLRRKCPTVEALREEIVEKLAGPVHPRWVRVNSVKSTLDKQLETTFKGFQVVSSVGEVMSAGRNKRVICLDGHVPNLIACPPGLTEYLTKSDAYKKGEIILQDKASCFPAYLLDARPEDGDIIDACSAPGNKTTHLAGILAERGLSKKSPQVKIHAFEKDKNRAKTLEKMVSRAGSDTFTTIHPGEDFLRSDPHSPEFAKVTALLLDPSCSGSGIVGRDDTPELHLPDPSAKPSAISSNTSRRKRKRPEKEEAVKEPAATFIDDDDNETVLSSQKDLQTRIEALAAFQLLIILHAFAFPAAKRVTYSTCSIYAGENEHVVLKALSSPIAKQRGWRILRREEQVRGMHEWEVRGDKDACELNQEVADGCIRAFRDDGRGVMGFFVAAFVRDGSLDGEAVDEDGPYRRDDEGRIVRDDDGIPTLKSTGRKAVEGEMEEVEVDVRYGKKAKKGKKKKKGKNEEVEDDEGPFLRDEQGRIVRDGNGMPTLKSTGETVVIEESGSEDGWGGFDD</sequence>
<feature type="region of interest" description="Disordered" evidence="6">
    <location>
        <begin position="566"/>
        <end position="627"/>
    </location>
</feature>
<feature type="binding site" evidence="5">
    <location>
        <position position="276"/>
    </location>
    <ligand>
        <name>S-adenosyl-L-methionine</name>
        <dbReference type="ChEBI" id="CHEBI:59789"/>
    </ligand>
</feature>
<evidence type="ECO:0000256" key="4">
    <source>
        <dbReference type="ARBA" id="ARBA00022884"/>
    </source>
</evidence>
<dbReference type="GO" id="GO:0070475">
    <property type="term" value="P:rRNA base methylation"/>
    <property type="evidence" value="ECO:0007669"/>
    <property type="project" value="TreeGrafter"/>
</dbReference>
<evidence type="ECO:0000313" key="8">
    <source>
        <dbReference type="EMBL" id="KAK4189582.1"/>
    </source>
</evidence>
<dbReference type="InterPro" id="IPR048889">
    <property type="entry name" value="NSUN5_RCM1_N"/>
</dbReference>
<dbReference type="PROSITE" id="PS51686">
    <property type="entry name" value="SAM_MT_RSMB_NOP"/>
    <property type="match status" value="1"/>
</dbReference>
<evidence type="ECO:0000259" key="7">
    <source>
        <dbReference type="PROSITE" id="PS51686"/>
    </source>
</evidence>
<dbReference type="Gene3D" id="3.40.50.150">
    <property type="entry name" value="Vaccinia Virus protein VP39"/>
    <property type="match status" value="1"/>
</dbReference>
<keyword evidence="2 5" id="KW-0808">Transferase</keyword>
<evidence type="ECO:0000256" key="2">
    <source>
        <dbReference type="ARBA" id="ARBA00022679"/>
    </source>
</evidence>
<keyword evidence="1 5" id="KW-0489">Methyltransferase</keyword>
<feature type="active site" description="Nucleophile" evidence="5">
    <location>
        <position position="427"/>
    </location>
</feature>
<evidence type="ECO:0000256" key="6">
    <source>
        <dbReference type="SAM" id="MobiDB-lite"/>
    </source>
</evidence>
<dbReference type="PRINTS" id="PR02008">
    <property type="entry name" value="RCMTFAMILY"/>
</dbReference>
<dbReference type="PANTHER" id="PTHR22807:SF4">
    <property type="entry name" value="28S RRNA (CYTOSINE-C(5))-METHYLTRANSFERASE"/>
    <property type="match status" value="1"/>
</dbReference>
<name>A0AAN6X128_9PEZI</name>
<feature type="binding site" evidence="5">
    <location>
        <position position="305"/>
    </location>
    <ligand>
        <name>S-adenosyl-L-methionine</name>
        <dbReference type="ChEBI" id="CHEBI:59789"/>
    </ligand>
</feature>
<evidence type="ECO:0000256" key="5">
    <source>
        <dbReference type="PROSITE-ProRule" id="PRU01023"/>
    </source>
</evidence>
<dbReference type="PANTHER" id="PTHR22807">
    <property type="entry name" value="NOP2 YEAST -RELATED NOL1/NOP2/FMU SUN DOMAIN-CONTAINING"/>
    <property type="match status" value="1"/>
</dbReference>
<feature type="binding site" evidence="5">
    <location>
        <begin position="244"/>
        <end position="250"/>
    </location>
    <ligand>
        <name>S-adenosyl-L-methionine</name>
        <dbReference type="ChEBI" id="CHEBI:59789"/>
    </ligand>
</feature>
<dbReference type="Pfam" id="PF21153">
    <property type="entry name" value="NSUN5_N"/>
    <property type="match status" value="1"/>
</dbReference>
<proteinExistence type="inferred from homology"/>
<feature type="region of interest" description="Disordered" evidence="6">
    <location>
        <begin position="334"/>
        <end position="378"/>
    </location>
</feature>
<dbReference type="InterPro" id="IPR049561">
    <property type="entry name" value="NSUN5_7_fdxn-like"/>
</dbReference>
<keyword evidence="3 5" id="KW-0949">S-adenosyl-L-methionine</keyword>
<feature type="domain" description="SAM-dependent MTase RsmB/NOP-type" evidence="7">
    <location>
        <begin position="135"/>
        <end position="508"/>
    </location>
</feature>
<feature type="region of interest" description="Disordered" evidence="6">
    <location>
        <begin position="515"/>
        <end position="542"/>
    </location>
</feature>
<dbReference type="InterPro" id="IPR023267">
    <property type="entry name" value="RCMT"/>
</dbReference>
<dbReference type="Proteomes" id="UP001302126">
    <property type="component" value="Unassembled WGS sequence"/>
</dbReference>
<dbReference type="Pfam" id="PF01189">
    <property type="entry name" value="Methyltr_RsmB-F"/>
    <property type="match status" value="1"/>
</dbReference>
<feature type="binding site" evidence="5">
    <location>
        <position position="325"/>
    </location>
    <ligand>
        <name>S-adenosyl-L-methionine</name>
        <dbReference type="ChEBI" id="CHEBI:59789"/>
    </ligand>
</feature>
<evidence type="ECO:0000256" key="3">
    <source>
        <dbReference type="ARBA" id="ARBA00022691"/>
    </source>
</evidence>
<dbReference type="Gene3D" id="3.30.70.1170">
    <property type="entry name" value="Sun protein, domain 3"/>
    <property type="match status" value="1"/>
</dbReference>
<dbReference type="InterPro" id="IPR029063">
    <property type="entry name" value="SAM-dependent_MTases_sf"/>
</dbReference>
<dbReference type="InterPro" id="IPR001678">
    <property type="entry name" value="MeTrfase_RsmB-F_NOP2_dom"/>
</dbReference>